<comment type="function">
    <text evidence="7">Essential cell division protein that coordinates cell division and chromosome segregation. The N-terminus is involved in assembly of the cell-division machinery. The C-terminus functions as a DNA motor that moves dsDNA in an ATP-dependent manner towards the dif recombination site, which is located within the replication terminus region. Required for activation of the Xer recombinase, allowing activation of chromosome unlinking by recombination.</text>
</comment>
<dbReference type="InterPro" id="IPR036390">
    <property type="entry name" value="WH_DNA-bd_sf"/>
</dbReference>
<dbReference type="EMBL" id="SRLS01000009">
    <property type="protein sequence ID" value="TGE17268.1"/>
    <property type="molecule type" value="Genomic_DNA"/>
</dbReference>
<feature type="compositionally biased region" description="Basic and acidic residues" evidence="9">
    <location>
        <begin position="299"/>
        <end position="311"/>
    </location>
</feature>
<dbReference type="Pfam" id="PF01580">
    <property type="entry name" value="FtsK_SpoIIIE"/>
    <property type="match status" value="1"/>
</dbReference>
<dbReference type="SMART" id="SM00382">
    <property type="entry name" value="AAA"/>
    <property type="match status" value="1"/>
</dbReference>
<evidence type="ECO:0000256" key="5">
    <source>
        <dbReference type="ARBA" id="ARBA00022840"/>
    </source>
</evidence>
<dbReference type="AlphaFoldDB" id="A0A380G0Q9"/>
<reference evidence="12 14" key="1">
    <citation type="submission" date="2018-06" db="EMBL/GenBank/DDBJ databases">
        <authorList>
            <consortium name="Pathogen Informatics"/>
            <person name="Doyle S."/>
        </authorList>
    </citation>
    <scope>NUCLEOTIDE SEQUENCE [LARGE SCALE GENOMIC DNA]</scope>
    <source>
        <strain evidence="12 14">NCTC13830</strain>
    </source>
</reference>
<dbReference type="GO" id="GO:0003677">
    <property type="term" value="F:DNA binding"/>
    <property type="evidence" value="ECO:0007669"/>
    <property type="project" value="UniProtKB-KW"/>
</dbReference>
<keyword evidence="3 8" id="KW-0547">Nucleotide-binding</keyword>
<gene>
    <name evidence="12" type="primary">ftsK</name>
    <name evidence="13" type="ORF">BJR09_07035</name>
    <name evidence="12" type="ORF">NCTC13830_01773</name>
</gene>
<dbReference type="Proteomes" id="UP000254047">
    <property type="component" value="Unassembled WGS sequence"/>
</dbReference>
<feature type="binding site" evidence="8">
    <location>
        <begin position="491"/>
        <end position="498"/>
    </location>
    <ligand>
        <name>ATP</name>
        <dbReference type="ChEBI" id="CHEBI:30616"/>
    </ligand>
</feature>
<dbReference type="Gene3D" id="3.40.50.300">
    <property type="entry name" value="P-loop containing nucleotide triphosphate hydrolases"/>
    <property type="match status" value="1"/>
</dbReference>
<dbReference type="EMBL" id="UHDO01000001">
    <property type="protein sequence ID" value="SUM44372.1"/>
    <property type="molecule type" value="Genomic_DNA"/>
</dbReference>
<comment type="similarity">
    <text evidence="2">Belongs to the FtsK/SpoIIIE/SftA family.</text>
</comment>
<evidence type="ECO:0000256" key="10">
    <source>
        <dbReference type="SAM" id="Phobius"/>
    </source>
</evidence>
<dbReference type="Pfam" id="PF09397">
    <property type="entry name" value="FtsK_gamma"/>
    <property type="match status" value="1"/>
</dbReference>
<keyword evidence="5 8" id="KW-0067">ATP-binding</keyword>
<keyword evidence="4" id="KW-0159">Chromosome partition</keyword>
<dbReference type="InterPro" id="IPR002543">
    <property type="entry name" value="FtsK_dom"/>
</dbReference>
<feature type="transmembrane region" description="Helical" evidence="10">
    <location>
        <begin position="158"/>
        <end position="183"/>
    </location>
</feature>
<dbReference type="InterPro" id="IPR036388">
    <property type="entry name" value="WH-like_DNA-bd_sf"/>
</dbReference>
<evidence type="ECO:0000313" key="14">
    <source>
        <dbReference type="Proteomes" id="UP000254047"/>
    </source>
</evidence>
<feature type="transmembrane region" description="Helical" evidence="10">
    <location>
        <begin position="100"/>
        <end position="119"/>
    </location>
</feature>
<sequence>MPQTKKKTTTRKKGTSTRTRNTKKKKQQKKDSSSLRYVVAIVVVILSVLGMFQLGIVGRMIDSFFNYLFGMSRYLTYILVSLITIYVAMQKRFPKSRRTIGLILLQFVLLIVAQIIYHMTKGVVAEREPVLSYVYKSYNHTHFPNFGGGLIGFYLLKVFVPLISIAGVIIITLLLLASSIILLMKLRHRDVAKLSLEKMKSSSSSASSNFKEKREQNKIKKEERAREKEERARERQLQKEQEEEERIQREKEVTDVSDFPEVETPPEDIPIYGHNDSSEEKPASKKRKKRRFDFDEDTPSERAPKATEPKPSKPQQDTSSEDSNQASGSISEAGEESNVAYHIPPLSLLKQPVKQKATSRAEVQRKGQILESTMKNFGVNAKVTQIKIGPAVTQYEIQPAQGVKVSKIVNLHNDIALALAAKDVRIEAPIPGRSAVGIEVPNDKISLVTLKEVLESKFPAQNKLEVGLGRDISGEPMTIQLNEMPHLLVAGSTGSGKSVCINGIITSILLNAKPHEVKLMLIDPKMVELNVYNGVPHLLIPVVTNPHKASQALEKIVAEMERRYDLFQHSSTRNIEGYNQFLRRQNEELDEKQAELPYIVVIVDELADLMMVAGKEVENAIQRITQMARAAGIHLIVATQRPSVDVITGIIKNNIPSRIAFAVSSQTDSRTIIGSGGAEKLLGKGDMLYVGNGESSQTRVQGAFLSDQEVQDVVNYVVEQQKANYVKEMEPDAPVDKSEMKSEDSLYDEAYLFVIEQQKASTSLLQRQFRIGYNRASRLMDDLERNQVIGPQKGSKPRQVLIDLDDEEV</sequence>
<dbReference type="GO" id="GO:0007059">
    <property type="term" value="P:chromosome segregation"/>
    <property type="evidence" value="ECO:0007669"/>
    <property type="project" value="UniProtKB-KW"/>
</dbReference>
<dbReference type="Gene3D" id="1.20.1070.10">
    <property type="entry name" value="Rhodopsin 7-helix transmembrane proteins"/>
    <property type="match status" value="1"/>
</dbReference>
<evidence type="ECO:0000313" key="15">
    <source>
        <dbReference type="Proteomes" id="UP000297598"/>
    </source>
</evidence>
<dbReference type="Gene3D" id="1.10.10.10">
    <property type="entry name" value="Winged helix-like DNA-binding domain superfamily/Winged helix DNA-binding domain"/>
    <property type="match status" value="1"/>
</dbReference>
<dbReference type="PANTHER" id="PTHR22683">
    <property type="entry name" value="SPORULATION PROTEIN RELATED"/>
    <property type="match status" value="1"/>
</dbReference>
<evidence type="ECO:0000259" key="11">
    <source>
        <dbReference type="PROSITE" id="PS50901"/>
    </source>
</evidence>
<dbReference type="InterPro" id="IPR027417">
    <property type="entry name" value="P-loop_NTPase"/>
</dbReference>
<name>A0A380G0Q9_9STAP</name>
<dbReference type="InterPro" id="IPR018541">
    <property type="entry name" value="Ftsk_gamma"/>
</dbReference>
<evidence type="ECO:0000313" key="12">
    <source>
        <dbReference type="EMBL" id="SUM44372.1"/>
    </source>
</evidence>
<accession>A0A380G0Q9</accession>
<dbReference type="PANTHER" id="PTHR22683:SF41">
    <property type="entry name" value="DNA TRANSLOCASE FTSK"/>
    <property type="match status" value="1"/>
</dbReference>
<dbReference type="InterPro" id="IPR041027">
    <property type="entry name" value="FtsK_alpha"/>
</dbReference>
<reference evidence="13 15" key="2">
    <citation type="submission" date="2019-04" db="EMBL/GenBank/DDBJ databases">
        <title>Genomic characterization of Staphylococcus petrasii strains.</title>
        <authorList>
            <person name="Vrbovska V."/>
            <person name="Kovarovic V."/>
            <person name="Maslanova I."/>
            <person name="Indrakova A."/>
            <person name="Petras P."/>
            <person name="Sedo O."/>
            <person name="Svec P."/>
            <person name="Fisarova L."/>
            <person name="Sedlacek I."/>
            <person name="Doskar J."/>
            <person name="Pantucek R."/>
        </authorList>
    </citation>
    <scope>NUCLEOTIDE SEQUENCE [LARGE SCALE GENOMIC DNA]</scope>
    <source>
        <strain evidence="13 15">P5404</strain>
    </source>
</reference>
<evidence type="ECO:0000256" key="8">
    <source>
        <dbReference type="PROSITE-ProRule" id="PRU00289"/>
    </source>
</evidence>
<keyword evidence="15" id="KW-1185">Reference proteome</keyword>
<dbReference type="InterPro" id="IPR036259">
    <property type="entry name" value="MFS_trans_sf"/>
</dbReference>
<evidence type="ECO:0000256" key="6">
    <source>
        <dbReference type="ARBA" id="ARBA00023125"/>
    </source>
</evidence>
<organism evidence="12 14">
    <name type="scientific">Staphylococcus petrasii</name>
    <dbReference type="NCBI Taxonomy" id="1276936"/>
    <lineage>
        <taxon>Bacteria</taxon>
        <taxon>Bacillati</taxon>
        <taxon>Bacillota</taxon>
        <taxon>Bacilli</taxon>
        <taxon>Bacillales</taxon>
        <taxon>Staphylococcaceae</taxon>
        <taxon>Staphylococcus</taxon>
    </lineage>
</organism>
<dbReference type="PROSITE" id="PS50901">
    <property type="entry name" value="FTSK"/>
    <property type="match status" value="1"/>
</dbReference>
<dbReference type="Proteomes" id="UP000297598">
    <property type="component" value="Unassembled WGS sequence"/>
</dbReference>
<dbReference type="SUPFAM" id="SSF103473">
    <property type="entry name" value="MFS general substrate transporter"/>
    <property type="match status" value="1"/>
</dbReference>
<dbReference type="InterPro" id="IPR050206">
    <property type="entry name" value="FtsK/SpoIIIE/SftA"/>
</dbReference>
<dbReference type="SMART" id="SM00843">
    <property type="entry name" value="Ftsk_gamma"/>
    <property type="match status" value="1"/>
</dbReference>
<keyword evidence="10" id="KW-0812">Transmembrane</keyword>
<dbReference type="InterPro" id="IPR003593">
    <property type="entry name" value="AAA+_ATPase"/>
</dbReference>
<proteinExistence type="inferred from homology"/>
<dbReference type="CDD" id="cd01127">
    <property type="entry name" value="TrwB_TraG_TraD_VirD4"/>
    <property type="match status" value="1"/>
</dbReference>
<dbReference type="SUPFAM" id="SSF52540">
    <property type="entry name" value="P-loop containing nucleoside triphosphate hydrolases"/>
    <property type="match status" value="1"/>
</dbReference>
<feature type="region of interest" description="Disordered" evidence="9">
    <location>
        <begin position="1"/>
        <end position="29"/>
    </location>
</feature>
<evidence type="ECO:0000313" key="13">
    <source>
        <dbReference type="EMBL" id="TGE17268.1"/>
    </source>
</evidence>
<keyword evidence="10" id="KW-1133">Transmembrane helix</keyword>
<evidence type="ECO:0000256" key="1">
    <source>
        <dbReference type="ARBA" id="ARBA00004141"/>
    </source>
</evidence>
<evidence type="ECO:0000256" key="3">
    <source>
        <dbReference type="ARBA" id="ARBA00022741"/>
    </source>
</evidence>
<evidence type="ECO:0000256" key="2">
    <source>
        <dbReference type="ARBA" id="ARBA00006474"/>
    </source>
</evidence>
<dbReference type="OrthoDB" id="9807790at2"/>
<feature type="compositionally biased region" description="Polar residues" evidence="9">
    <location>
        <begin position="313"/>
        <end position="325"/>
    </location>
</feature>
<feature type="domain" description="FtsK" evidence="11">
    <location>
        <begin position="474"/>
        <end position="670"/>
    </location>
</feature>
<feature type="compositionally biased region" description="Basic and acidic residues" evidence="9">
    <location>
        <begin position="210"/>
        <end position="254"/>
    </location>
</feature>
<keyword evidence="10" id="KW-0472">Membrane</keyword>
<dbReference type="Gene3D" id="3.30.980.40">
    <property type="match status" value="1"/>
</dbReference>
<feature type="transmembrane region" description="Helical" evidence="10">
    <location>
        <begin position="34"/>
        <end position="58"/>
    </location>
</feature>
<protein>
    <submittedName>
        <fullName evidence="13">DNA translocase FtsK</fullName>
    </submittedName>
    <submittedName>
        <fullName evidence="12">SpoIIIE protein</fullName>
    </submittedName>
</protein>
<comment type="subcellular location">
    <subcellularLocation>
        <location evidence="1">Membrane</location>
        <topology evidence="1">Multi-pass membrane protein</topology>
    </subcellularLocation>
</comment>
<dbReference type="Pfam" id="PF17854">
    <property type="entry name" value="FtsK_alpha"/>
    <property type="match status" value="1"/>
</dbReference>
<dbReference type="SUPFAM" id="SSF46785">
    <property type="entry name" value="Winged helix' DNA-binding domain"/>
    <property type="match status" value="1"/>
</dbReference>
<keyword evidence="6" id="KW-0238">DNA-binding</keyword>
<dbReference type="GO" id="GO:0005524">
    <property type="term" value="F:ATP binding"/>
    <property type="evidence" value="ECO:0007669"/>
    <property type="project" value="UniProtKB-UniRule"/>
</dbReference>
<evidence type="ECO:0000256" key="9">
    <source>
        <dbReference type="SAM" id="MobiDB-lite"/>
    </source>
</evidence>
<feature type="region of interest" description="Disordered" evidence="9">
    <location>
        <begin position="205"/>
        <end position="335"/>
    </location>
</feature>
<feature type="compositionally biased region" description="Basic residues" evidence="9">
    <location>
        <begin position="1"/>
        <end position="28"/>
    </location>
</feature>
<evidence type="ECO:0000256" key="7">
    <source>
        <dbReference type="ARBA" id="ARBA00024986"/>
    </source>
</evidence>
<dbReference type="GO" id="GO:0016020">
    <property type="term" value="C:membrane"/>
    <property type="evidence" value="ECO:0007669"/>
    <property type="project" value="UniProtKB-SubCell"/>
</dbReference>
<feature type="transmembrane region" description="Helical" evidence="10">
    <location>
        <begin position="64"/>
        <end position="88"/>
    </location>
</feature>
<evidence type="ECO:0000256" key="4">
    <source>
        <dbReference type="ARBA" id="ARBA00022829"/>
    </source>
</evidence>